<evidence type="ECO:0000259" key="8">
    <source>
        <dbReference type="Pfam" id="PF08245"/>
    </source>
</evidence>
<evidence type="ECO:0000256" key="4">
    <source>
        <dbReference type="ARBA" id="ARBA00022741"/>
    </source>
</evidence>
<evidence type="ECO:0000256" key="2">
    <source>
        <dbReference type="ARBA" id="ARBA00022598"/>
    </source>
</evidence>
<dbReference type="InterPro" id="IPR018109">
    <property type="entry name" value="Folylpolyglutamate_synth_CS"/>
</dbReference>
<dbReference type="InterPro" id="IPR001645">
    <property type="entry name" value="Folylpolyglutamate_synth"/>
</dbReference>
<dbReference type="PANTHER" id="PTHR11136">
    <property type="entry name" value="FOLYLPOLYGLUTAMATE SYNTHASE-RELATED"/>
    <property type="match status" value="1"/>
</dbReference>
<dbReference type="SUPFAM" id="SSF53623">
    <property type="entry name" value="MurD-like peptide ligases, catalytic domain"/>
    <property type="match status" value="1"/>
</dbReference>
<evidence type="ECO:0000256" key="6">
    <source>
        <dbReference type="ARBA" id="ARBA00022842"/>
    </source>
</evidence>
<evidence type="ECO:0000256" key="3">
    <source>
        <dbReference type="ARBA" id="ARBA00022723"/>
    </source>
</evidence>
<keyword evidence="2 7" id="KW-0436">Ligase</keyword>
<dbReference type="PROSITE" id="PS01011">
    <property type="entry name" value="FOLYLPOLYGLU_SYNT_1"/>
    <property type="match status" value="1"/>
</dbReference>
<evidence type="ECO:0000313" key="9">
    <source>
        <dbReference type="EMBL" id="KAL3229167.1"/>
    </source>
</evidence>
<name>A0ABR4NMZ7_9SACH</name>
<dbReference type="InterPro" id="IPR036565">
    <property type="entry name" value="Mur-like_cat_sf"/>
</dbReference>
<keyword evidence="10" id="KW-1185">Reference proteome</keyword>
<protein>
    <recommendedName>
        <fullName evidence="7">Dihydrofolate synthetase</fullName>
        <ecNumber evidence="7">6.3.2.12</ecNumber>
    </recommendedName>
</protein>
<dbReference type="PIRSF" id="PIRSF001563">
    <property type="entry name" value="Folylpolyglu_synth"/>
    <property type="match status" value="1"/>
</dbReference>
<evidence type="ECO:0000256" key="7">
    <source>
        <dbReference type="PIRNR" id="PIRNR001563"/>
    </source>
</evidence>
<sequence length="439" mass="48978">MSIRLGLGRVSSLLSHIGNPQQYLKVLHIAGTNGKGSVCTYLSSVLAQQKTQNRVGKFTTPHLVHVTESISVDNVPIPNSRYLSIREKLDKVNQEHQLSCTEFELLTCAAVQYFKEMECHWCVIEVGLGGREDATNVIPGARKLCCGITKIGLDHESFLGNTLEEIAREKVGIVTEGVECAVVDGSNDKIVIDTVREHCTTMSCKLLITDGSMDTHEVRTVAWGILEFNGKLPLNGEYQIFNLRVALSILDQLQRSRYINVTNEELMKGLNTVQWPGRLHDLEFCFIQSKGDERNKKMFPVLIDGAHNGSAAVELSKHLRKTYGDKPLTFIIAVTAGKNLNPLLAPLLRPHDHVYTTKFSSVDGMPWIQPTDPNDLCKYIKSKMTDHCIAKNSLYDVFQELSEILDSDSADNKRPLVVCGSLYLCGELLRIHNLNCRSK</sequence>
<feature type="domain" description="Mur ligase central" evidence="8">
    <location>
        <begin position="29"/>
        <end position="248"/>
    </location>
</feature>
<comment type="similarity">
    <text evidence="1 7">Belongs to the folylpolyglutamate synthase family.</text>
</comment>
<keyword evidence="7" id="KW-0554">One-carbon metabolism</keyword>
<keyword evidence="4 7" id="KW-0547">Nucleotide-binding</keyword>
<dbReference type="SUPFAM" id="SSF53244">
    <property type="entry name" value="MurD-like peptide ligases, peptide-binding domain"/>
    <property type="match status" value="1"/>
</dbReference>
<evidence type="ECO:0000313" key="10">
    <source>
        <dbReference type="Proteomes" id="UP001623330"/>
    </source>
</evidence>
<dbReference type="Gene3D" id="3.40.1190.10">
    <property type="entry name" value="Mur-like, catalytic domain"/>
    <property type="match status" value="1"/>
</dbReference>
<keyword evidence="3" id="KW-0479">Metal-binding</keyword>
<comment type="pathway">
    <text evidence="7">Cofactor biosynthesis; tetrahydrofolylpolyglutamate biosynthesis.</text>
</comment>
<dbReference type="Pfam" id="PF08245">
    <property type="entry name" value="Mur_ligase_M"/>
    <property type="match status" value="1"/>
</dbReference>
<gene>
    <name evidence="9" type="ORF">RNJ44_02254</name>
</gene>
<dbReference type="Proteomes" id="UP001623330">
    <property type="component" value="Unassembled WGS sequence"/>
</dbReference>
<comment type="caution">
    <text evidence="9">The sequence shown here is derived from an EMBL/GenBank/DDBJ whole genome shotgun (WGS) entry which is preliminary data.</text>
</comment>
<dbReference type="NCBIfam" id="TIGR01499">
    <property type="entry name" value="folC"/>
    <property type="match status" value="1"/>
</dbReference>
<dbReference type="PANTHER" id="PTHR11136:SF0">
    <property type="entry name" value="DIHYDROFOLATE SYNTHETASE-RELATED"/>
    <property type="match status" value="1"/>
</dbReference>
<keyword evidence="5 7" id="KW-0067">ATP-binding</keyword>
<accession>A0ABR4NMZ7</accession>
<evidence type="ECO:0000256" key="5">
    <source>
        <dbReference type="ARBA" id="ARBA00022840"/>
    </source>
</evidence>
<comment type="catalytic activity">
    <reaction evidence="7">
        <text>7,8-dihydropteroate + L-glutamate + ATP = 7,8-dihydrofolate + ADP + phosphate + H(+)</text>
        <dbReference type="Rhea" id="RHEA:23584"/>
        <dbReference type="ChEBI" id="CHEBI:15378"/>
        <dbReference type="ChEBI" id="CHEBI:17839"/>
        <dbReference type="ChEBI" id="CHEBI:29985"/>
        <dbReference type="ChEBI" id="CHEBI:30616"/>
        <dbReference type="ChEBI" id="CHEBI:43474"/>
        <dbReference type="ChEBI" id="CHEBI:57451"/>
        <dbReference type="ChEBI" id="CHEBI:456216"/>
        <dbReference type="EC" id="6.3.2.12"/>
    </reaction>
</comment>
<organism evidence="9 10">
    <name type="scientific">Nakaseomyces bracarensis</name>
    <dbReference type="NCBI Taxonomy" id="273131"/>
    <lineage>
        <taxon>Eukaryota</taxon>
        <taxon>Fungi</taxon>
        <taxon>Dikarya</taxon>
        <taxon>Ascomycota</taxon>
        <taxon>Saccharomycotina</taxon>
        <taxon>Saccharomycetes</taxon>
        <taxon>Saccharomycetales</taxon>
        <taxon>Saccharomycetaceae</taxon>
        <taxon>Nakaseomyces</taxon>
    </lineage>
</organism>
<keyword evidence="6" id="KW-0460">Magnesium</keyword>
<evidence type="ECO:0000256" key="1">
    <source>
        <dbReference type="ARBA" id="ARBA00008276"/>
    </source>
</evidence>
<dbReference type="PROSITE" id="PS01012">
    <property type="entry name" value="FOLYLPOLYGLU_SYNT_2"/>
    <property type="match status" value="1"/>
</dbReference>
<dbReference type="EMBL" id="JBEVYD010000012">
    <property type="protein sequence ID" value="KAL3229167.1"/>
    <property type="molecule type" value="Genomic_DNA"/>
</dbReference>
<dbReference type="Gene3D" id="3.90.190.20">
    <property type="entry name" value="Mur ligase, C-terminal domain"/>
    <property type="match status" value="1"/>
</dbReference>
<dbReference type="InterPro" id="IPR036615">
    <property type="entry name" value="Mur_ligase_C_dom_sf"/>
</dbReference>
<reference evidence="9 10" key="1">
    <citation type="submission" date="2024-05" db="EMBL/GenBank/DDBJ databases">
        <title>Long read based assembly of the Candida bracarensis genome reveals expanded adhesin content.</title>
        <authorList>
            <person name="Marcet-Houben M."/>
            <person name="Ksiezopolska E."/>
            <person name="Gabaldon T."/>
        </authorList>
    </citation>
    <scope>NUCLEOTIDE SEQUENCE [LARGE SCALE GENOMIC DNA]</scope>
    <source>
        <strain evidence="9 10">CBM6</strain>
    </source>
</reference>
<dbReference type="EC" id="6.3.2.12" evidence="7"/>
<dbReference type="InterPro" id="IPR013221">
    <property type="entry name" value="Mur_ligase_cen"/>
</dbReference>
<proteinExistence type="inferred from homology"/>